<evidence type="ECO:0000256" key="1">
    <source>
        <dbReference type="ARBA" id="ARBA00022806"/>
    </source>
</evidence>
<dbReference type="InterPro" id="IPR057373">
    <property type="entry name" value="ZNFX1"/>
</dbReference>
<keyword evidence="1" id="KW-0347">Helicase</keyword>
<evidence type="ECO:0000259" key="3">
    <source>
        <dbReference type="Pfam" id="PF13086"/>
    </source>
</evidence>
<sequence length="1246" mass="140295">MLSILRCIFTALRDRSNYSTAAHQTPKQIVEDHVFFKPREGTGWEAQPEFPTAQELLAPRSNVGKLRHSPVNIPWESKDEYLCAQYEILRHEAVEGLRKSVQFFAKSCRNRVTMVDDDDTCVYTQVRVKEYLMSALGPIARVAFSTERSKYKIGWNQSKRLQPGGIVALSTKDDNFRNICKVATIAQRPYRDGLDQDPPLVDLLWADPNDAVLDPNLEMVMVESRSAYFEACRHSLVGLQHVARTNSPFDKYLQGAHTEDRAPEFFLKDPIVDVSLLAHLADKKDSEIVLGLKSHDIVSGDMQNLQRLTYLDESQLQGLHRIISKELAIVQGPPGTGKTFTSVEAMKVIVTYRRKHRGPPIIVAAQTNHALDQILSHCIRVGADVLRLGGRTQSEEIKPRTLFELRRSTQIPADKECNSIDHRRRENIRHIQNLVDTVFADEILNPDVLLKARIITDAQHESLTDDSMETHFAADDRGPFALWLGDSLIPARILHDQHKTRAKLSEAEAYKNLPEFECEDDEMENIADDEEDRFRIRGPVIKLQQVWSGKSPAHLLSAGRAVLNALKNDDLFAIQKDLRGAVYQYFQAKLLETMTPTFATLLAENIKLCKQRKVFKFLGNTQLVQRQKIDIVGCTTTGLTKYRGFLAAMLPQSILIEEAAETREANIVSALYPSVKQLILVGDHKQLAPQCDIRYLGNAPFNLNVSLFQRMVNLNMTFVMLKQQRRMKPELRHILGRFYPDLVDHAIVKSINHRPDVLGMAGRNCWWFEHEWPEDITTDYSRFNDQEAEMVTQFFAYLVCNGTPAATITILTFYKGQRKILLRKLQRHPSLIGSTFNVCTVDSYQGEENEIVLLSMVRSPQPGRPCSVGFLEDARRVVVAISRARCGFYIFGNMKNVHKASKESHTLWSKVSDGFFELGCINKGLPIVCQPHQRELWIKEVEDWGDNAGGCDLECQQDRPCGHPCTLRCHAITHEHLPCGQPCRKILACGHGCQKHCSQACFCDCKKFLEASGQSQVATRQHMSLEERMIQMGGVSSESNASRQQTGRAQVGTAATVWEQFVKNIDACDKQVNTERQSTVEQHSSETFVREVYQPTTVVEGRRVDGSGRAVQRRHLLERGRRTSASATNLHTRLGNLMLAVESPSHPAQSNISVQSVRVQQTRTENASLLDSQILVDTDALATAHKVNSTLGYPVMPHTPIQPLIPSVGSPAISTVTSTSPANANAASAEPVPSHEETEEDWLIQF</sequence>
<keyword evidence="7" id="KW-1185">Reference proteome</keyword>
<feature type="compositionally biased region" description="Acidic residues" evidence="2">
    <location>
        <begin position="1237"/>
        <end position="1246"/>
    </location>
</feature>
<name>A0AAN6UN27_9PEZI</name>
<dbReference type="Pfam" id="PF25396">
    <property type="entry name" value="ZNFX1"/>
    <property type="match status" value="1"/>
</dbReference>
<evidence type="ECO:0000313" key="7">
    <source>
        <dbReference type="Proteomes" id="UP001304895"/>
    </source>
</evidence>
<dbReference type="InterPro" id="IPR027417">
    <property type="entry name" value="P-loop_NTPase"/>
</dbReference>
<dbReference type="CDD" id="cd18808">
    <property type="entry name" value="SF1_C_Upf1"/>
    <property type="match status" value="1"/>
</dbReference>
<dbReference type="InterPro" id="IPR047187">
    <property type="entry name" value="SF1_C_Upf1"/>
</dbReference>
<gene>
    <name evidence="6" type="ORF">BT67DRAFT_419004</name>
</gene>
<comment type="caution">
    <text evidence="6">The sequence shown here is derived from an EMBL/GenBank/DDBJ whole genome shotgun (WGS) entry which is preliminary data.</text>
</comment>
<dbReference type="SUPFAM" id="SSF52540">
    <property type="entry name" value="P-loop containing nucleoside triphosphate hydrolases"/>
    <property type="match status" value="1"/>
</dbReference>
<dbReference type="GO" id="GO:0004386">
    <property type="term" value="F:helicase activity"/>
    <property type="evidence" value="ECO:0007669"/>
    <property type="project" value="InterPro"/>
</dbReference>
<dbReference type="InterPro" id="IPR041677">
    <property type="entry name" value="DNA2/NAM7_AAA_11"/>
</dbReference>
<evidence type="ECO:0000256" key="2">
    <source>
        <dbReference type="SAM" id="MobiDB-lite"/>
    </source>
</evidence>
<evidence type="ECO:0000313" key="6">
    <source>
        <dbReference type="EMBL" id="KAK4135814.1"/>
    </source>
</evidence>
<organism evidence="6 7">
    <name type="scientific">Trichocladium antarcticum</name>
    <dbReference type="NCBI Taxonomy" id="1450529"/>
    <lineage>
        <taxon>Eukaryota</taxon>
        <taxon>Fungi</taxon>
        <taxon>Dikarya</taxon>
        <taxon>Ascomycota</taxon>
        <taxon>Pezizomycotina</taxon>
        <taxon>Sordariomycetes</taxon>
        <taxon>Sordariomycetidae</taxon>
        <taxon>Sordariales</taxon>
        <taxon>Chaetomiaceae</taxon>
        <taxon>Trichocladium</taxon>
    </lineage>
</organism>
<dbReference type="InterPro" id="IPR041679">
    <property type="entry name" value="DNA2/NAM7-like_C"/>
</dbReference>
<evidence type="ECO:0000259" key="5">
    <source>
        <dbReference type="Pfam" id="PF25396"/>
    </source>
</evidence>
<dbReference type="PANTHER" id="PTHR10887:SF341">
    <property type="entry name" value="NFX1-TYPE ZINC FINGER-CONTAINING PROTEIN 1"/>
    <property type="match status" value="1"/>
</dbReference>
<dbReference type="AlphaFoldDB" id="A0AAN6UN27"/>
<feature type="compositionally biased region" description="Low complexity" evidence="2">
    <location>
        <begin position="1216"/>
        <end position="1232"/>
    </location>
</feature>
<feature type="domain" description="DNA2/NAM7 helicase helicase" evidence="3">
    <location>
        <begin position="311"/>
        <end position="689"/>
    </location>
</feature>
<keyword evidence="1" id="KW-0067">ATP-binding</keyword>
<feature type="domain" description="DNA2/NAM7 helicase-like C-terminal" evidence="4">
    <location>
        <begin position="703"/>
        <end position="894"/>
    </location>
</feature>
<feature type="domain" description="ZNFX1" evidence="5">
    <location>
        <begin position="116"/>
        <end position="225"/>
    </location>
</feature>
<reference evidence="6" key="1">
    <citation type="journal article" date="2023" name="Mol. Phylogenet. Evol.">
        <title>Genome-scale phylogeny and comparative genomics of the fungal order Sordariales.</title>
        <authorList>
            <person name="Hensen N."/>
            <person name="Bonometti L."/>
            <person name="Westerberg I."/>
            <person name="Brannstrom I.O."/>
            <person name="Guillou S."/>
            <person name="Cros-Aarteil S."/>
            <person name="Calhoun S."/>
            <person name="Haridas S."/>
            <person name="Kuo A."/>
            <person name="Mondo S."/>
            <person name="Pangilinan J."/>
            <person name="Riley R."/>
            <person name="LaButti K."/>
            <person name="Andreopoulos B."/>
            <person name="Lipzen A."/>
            <person name="Chen C."/>
            <person name="Yan M."/>
            <person name="Daum C."/>
            <person name="Ng V."/>
            <person name="Clum A."/>
            <person name="Steindorff A."/>
            <person name="Ohm R.A."/>
            <person name="Martin F."/>
            <person name="Silar P."/>
            <person name="Natvig D.O."/>
            <person name="Lalanne C."/>
            <person name="Gautier V."/>
            <person name="Ament-Velasquez S.L."/>
            <person name="Kruys A."/>
            <person name="Hutchinson M.I."/>
            <person name="Powell A.J."/>
            <person name="Barry K."/>
            <person name="Miller A.N."/>
            <person name="Grigoriev I.V."/>
            <person name="Debuchy R."/>
            <person name="Gladieux P."/>
            <person name="Hiltunen Thoren M."/>
            <person name="Johannesson H."/>
        </authorList>
    </citation>
    <scope>NUCLEOTIDE SEQUENCE</scope>
    <source>
        <strain evidence="6">CBS 123565</strain>
    </source>
</reference>
<dbReference type="EMBL" id="MU853405">
    <property type="protein sequence ID" value="KAK4135814.1"/>
    <property type="molecule type" value="Genomic_DNA"/>
</dbReference>
<dbReference type="Gene3D" id="3.40.50.300">
    <property type="entry name" value="P-loop containing nucleotide triphosphate hydrolases"/>
    <property type="match status" value="3"/>
</dbReference>
<keyword evidence="6" id="KW-0378">Hydrolase</keyword>
<dbReference type="GO" id="GO:0016787">
    <property type="term" value="F:hydrolase activity"/>
    <property type="evidence" value="ECO:0007669"/>
    <property type="project" value="UniProtKB-KW"/>
</dbReference>
<dbReference type="InterPro" id="IPR045055">
    <property type="entry name" value="DNA2/NAM7-like"/>
</dbReference>
<accession>A0AAN6UN27</accession>
<dbReference type="GO" id="GO:0031380">
    <property type="term" value="C:nuclear RNA-directed RNA polymerase complex"/>
    <property type="evidence" value="ECO:0007669"/>
    <property type="project" value="TreeGrafter"/>
</dbReference>
<reference evidence="6" key="2">
    <citation type="submission" date="2023-05" db="EMBL/GenBank/DDBJ databases">
        <authorList>
            <consortium name="Lawrence Berkeley National Laboratory"/>
            <person name="Steindorff A."/>
            <person name="Hensen N."/>
            <person name="Bonometti L."/>
            <person name="Westerberg I."/>
            <person name="Brannstrom I.O."/>
            <person name="Guillou S."/>
            <person name="Cros-Aarteil S."/>
            <person name="Calhoun S."/>
            <person name="Haridas S."/>
            <person name="Kuo A."/>
            <person name="Mondo S."/>
            <person name="Pangilinan J."/>
            <person name="Riley R."/>
            <person name="Labutti K."/>
            <person name="Andreopoulos B."/>
            <person name="Lipzen A."/>
            <person name="Chen C."/>
            <person name="Yanf M."/>
            <person name="Daum C."/>
            <person name="Ng V."/>
            <person name="Clum A."/>
            <person name="Ohm R."/>
            <person name="Martin F."/>
            <person name="Silar P."/>
            <person name="Natvig D."/>
            <person name="Lalanne C."/>
            <person name="Gautier V."/>
            <person name="Ament-Velasquez S.L."/>
            <person name="Kruys A."/>
            <person name="Hutchinson M.I."/>
            <person name="Powell A.J."/>
            <person name="Barry K."/>
            <person name="Miller A.N."/>
            <person name="Grigoriev I.V."/>
            <person name="Debuchy R."/>
            <person name="Gladieux P."/>
            <person name="Thoren M.H."/>
            <person name="Johannesson H."/>
        </authorList>
    </citation>
    <scope>NUCLEOTIDE SEQUENCE</scope>
    <source>
        <strain evidence="6">CBS 123565</strain>
    </source>
</reference>
<proteinExistence type="predicted"/>
<dbReference type="PANTHER" id="PTHR10887">
    <property type="entry name" value="DNA2/NAM7 HELICASE FAMILY"/>
    <property type="match status" value="1"/>
</dbReference>
<dbReference type="GO" id="GO:0031048">
    <property type="term" value="P:regulatory ncRNA-mediated heterochromatin formation"/>
    <property type="evidence" value="ECO:0007669"/>
    <property type="project" value="TreeGrafter"/>
</dbReference>
<dbReference type="Proteomes" id="UP001304895">
    <property type="component" value="Unassembled WGS sequence"/>
</dbReference>
<feature type="region of interest" description="Disordered" evidence="2">
    <location>
        <begin position="1216"/>
        <end position="1246"/>
    </location>
</feature>
<dbReference type="Pfam" id="PF13087">
    <property type="entry name" value="AAA_12"/>
    <property type="match status" value="1"/>
</dbReference>
<keyword evidence="1" id="KW-0547">Nucleotide-binding</keyword>
<evidence type="ECO:0000259" key="4">
    <source>
        <dbReference type="Pfam" id="PF13087"/>
    </source>
</evidence>
<protein>
    <submittedName>
        <fullName evidence="6">P-loop containing nucleoside triphosphate hydrolase protein</fullName>
    </submittedName>
</protein>
<dbReference type="Pfam" id="PF13086">
    <property type="entry name" value="AAA_11"/>
    <property type="match status" value="1"/>
</dbReference>